<dbReference type="Proteomes" id="UP001596113">
    <property type="component" value="Unassembled WGS sequence"/>
</dbReference>
<protein>
    <submittedName>
        <fullName evidence="3">Uncharacterized protein</fullName>
    </submittedName>
</protein>
<name>A0ABW0HN34_9BACL</name>
<accession>A0ABW0HN34</accession>
<dbReference type="EMBL" id="JBHSMI010000012">
    <property type="protein sequence ID" value="MFC5402441.1"/>
    <property type="molecule type" value="Genomic_DNA"/>
</dbReference>
<feature type="region of interest" description="Disordered" evidence="2">
    <location>
        <begin position="267"/>
        <end position="289"/>
    </location>
</feature>
<evidence type="ECO:0000256" key="1">
    <source>
        <dbReference type="SAM" id="Coils"/>
    </source>
</evidence>
<sequence length="289" mass="33393">MSEEKKNEVVQYKVSEDTKRRAQAAYDASGFEEKGEFYAQLLSLFELQLQRDGSSGYKEQLDELNYHSRRFVELYLSMIQTEAARRMEMTQQHDELLAKVSLELRNALDEIQELKTVNKQKDISNQELIKNTDSQKSLIEQLESLRKKDEELSEGYKTQIRDLSSLLSEQKGAADAGRSAIEEAEQLRADLKELQKSADRGIIELNEVKERFEYQLKQKDEKHASEIEKLTSRAALDLERAVLNVEKRHQTERDRDSAEYAERIRKLLDGQVHGKTPPPPSNQISSDSE</sequence>
<keyword evidence="1" id="KW-0175">Coiled coil</keyword>
<evidence type="ECO:0000313" key="4">
    <source>
        <dbReference type="Proteomes" id="UP001596113"/>
    </source>
</evidence>
<dbReference type="RefSeq" id="WP_378130894.1">
    <property type="nucleotide sequence ID" value="NZ_JBHSMI010000012.1"/>
</dbReference>
<proteinExistence type="predicted"/>
<reference evidence="4" key="1">
    <citation type="journal article" date="2019" name="Int. J. Syst. Evol. Microbiol.">
        <title>The Global Catalogue of Microorganisms (GCM) 10K type strain sequencing project: providing services to taxonomists for standard genome sequencing and annotation.</title>
        <authorList>
            <consortium name="The Broad Institute Genomics Platform"/>
            <consortium name="The Broad Institute Genome Sequencing Center for Infectious Disease"/>
            <person name="Wu L."/>
            <person name="Ma J."/>
        </authorList>
    </citation>
    <scope>NUCLEOTIDE SEQUENCE [LARGE SCALE GENOMIC DNA]</scope>
    <source>
        <strain evidence="4">CGMCC 1.18575</strain>
    </source>
</reference>
<comment type="caution">
    <text evidence="3">The sequence shown here is derived from an EMBL/GenBank/DDBJ whole genome shotgun (WGS) entry which is preliminary data.</text>
</comment>
<keyword evidence="4" id="KW-1185">Reference proteome</keyword>
<evidence type="ECO:0000313" key="3">
    <source>
        <dbReference type="EMBL" id="MFC5402441.1"/>
    </source>
</evidence>
<organism evidence="3 4">
    <name type="scientific">Cohnella soli</name>
    <dbReference type="NCBI Taxonomy" id="425005"/>
    <lineage>
        <taxon>Bacteria</taxon>
        <taxon>Bacillati</taxon>
        <taxon>Bacillota</taxon>
        <taxon>Bacilli</taxon>
        <taxon>Bacillales</taxon>
        <taxon>Paenibacillaceae</taxon>
        <taxon>Cohnella</taxon>
    </lineage>
</organism>
<feature type="coiled-coil region" evidence="1">
    <location>
        <begin position="174"/>
        <end position="222"/>
    </location>
</feature>
<evidence type="ECO:0000256" key="2">
    <source>
        <dbReference type="SAM" id="MobiDB-lite"/>
    </source>
</evidence>
<gene>
    <name evidence="3" type="ORF">ACFPOF_06790</name>
</gene>